<dbReference type="Gene3D" id="3.40.50.300">
    <property type="entry name" value="P-loop containing nucleotide triphosphate hydrolases"/>
    <property type="match status" value="1"/>
</dbReference>
<reference evidence="3 4" key="1">
    <citation type="journal article" date="2017" name="Syst. Appl. Microbiol.">
        <title>Soybeans inoculated with root zone soils of Canadian native legumes harbour diverse and novel Bradyrhizobium spp. that possess agricultural potential.</title>
        <authorList>
            <person name="Bromfield E.S.P."/>
            <person name="Cloutier S."/>
            <person name="Tambong J.T."/>
            <person name="Tran Thi T.V."/>
        </authorList>
    </citation>
    <scope>NUCLEOTIDE SEQUENCE [LARGE SCALE GENOMIC DNA]</scope>
    <source>
        <strain evidence="3 4">323S2</strain>
    </source>
</reference>
<evidence type="ECO:0000313" key="3">
    <source>
        <dbReference type="EMBL" id="UGX94077.1"/>
    </source>
</evidence>
<evidence type="ECO:0000313" key="2">
    <source>
        <dbReference type="EMBL" id="NYY89865.1"/>
    </source>
</evidence>
<dbReference type="EMBL" id="JACBFH010000001">
    <property type="protein sequence ID" value="NYY89865.1"/>
    <property type="molecule type" value="Genomic_DNA"/>
</dbReference>
<feature type="domain" description="Schlafen group 3-like DNA/RNA helicase" evidence="1">
    <location>
        <begin position="234"/>
        <end position="627"/>
    </location>
</feature>
<evidence type="ECO:0000313" key="4">
    <source>
        <dbReference type="Proteomes" id="UP000564836"/>
    </source>
</evidence>
<gene>
    <name evidence="3" type="ORF">G6321_00052475</name>
    <name evidence="2" type="ORF">G6321_15965</name>
</gene>
<dbReference type="RefSeq" id="WP_166346413.1">
    <property type="nucleotide sequence ID" value="NZ_CP088280.1"/>
</dbReference>
<dbReference type="Pfam" id="PF09848">
    <property type="entry name" value="SLFN-g3_helicase"/>
    <property type="match status" value="1"/>
</dbReference>
<sequence length="660" mass="73734">MNGAFFSGSIQELVDQTPEAILGHLAKLNPFALDALQRNAWLSQIELARAQFRGLDGWIAFEFAIPRMGKRADVVVTTAGIVFVIEFKVGSDQFDAAALDQVVDYALDLKNFHAGSHERRIVPIVVATMAANPSFDLAWQSDGISSPVKSNGGNLREILGRIVREIPEQAELDGAQWSRSGYKPTPTIIEAAQALYQGHRVEDITRSDAGAKNLSQTAACLADIIEDAKAHRRKAICFVTGVPGAGKTLAGLNLVTLRTKAHEEEHAVFLSGNGPLVEVLREALARDEHAQLKERGEKSRKSDALRKVKSFVQNIMHFRDSNLVTSEPPIERVAVFDEAQRAWDAKHLANFMSQKKGQTNFQMSEPEFLISVMDRHDGWCTIICLIGGGQEINAGEAGLTEWFSALKRSFRNWKVYTSEQLAHRDYHWGQDLPAFLEGLESQSLPALHLAVSVRSFRAEKLSEFIGALVAGEAKEAKELYQAIKETYPIVLTRELGHARQWLRDRGRGSERIGLVASSGASRLKPDGINVHEKIEATTWFLNGKDDVRSSYYMEDPATEFDIQGLELDWVGVCWDADFRSVDGRWQFYRFAGTRWQNVNDDNRKVYLTNAYRVLLTRARQGMVIYIPRGDSIDATRPPAFYDETAAFLAECGLPLLDRRT</sequence>
<organism evidence="2">
    <name type="scientific">Bradyrhizobium barranii subsp. barranii</name>
    <dbReference type="NCBI Taxonomy" id="2823807"/>
    <lineage>
        <taxon>Bacteria</taxon>
        <taxon>Pseudomonadati</taxon>
        <taxon>Pseudomonadota</taxon>
        <taxon>Alphaproteobacteria</taxon>
        <taxon>Hyphomicrobiales</taxon>
        <taxon>Nitrobacteraceae</taxon>
        <taxon>Bradyrhizobium</taxon>
        <taxon>Bradyrhizobium barranii</taxon>
    </lineage>
</organism>
<accession>A0A7Z0QAH1</accession>
<proteinExistence type="predicted"/>
<protein>
    <submittedName>
        <fullName evidence="2">DUF2075 domain-containing protein</fullName>
    </submittedName>
</protein>
<dbReference type="Proteomes" id="UP000564836">
    <property type="component" value="Chromosome"/>
</dbReference>
<dbReference type="AlphaFoldDB" id="A0A7Z0QAH1"/>
<evidence type="ECO:0000259" key="1">
    <source>
        <dbReference type="Pfam" id="PF09848"/>
    </source>
</evidence>
<dbReference type="SUPFAM" id="SSF52540">
    <property type="entry name" value="P-loop containing nucleoside triphosphate hydrolases"/>
    <property type="match status" value="1"/>
</dbReference>
<name>A0A7Z0QAH1_9BRAD</name>
<dbReference type="InterPro" id="IPR027417">
    <property type="entry name" value="P-loop_NTPase"/>
</dbReference>
<dbReference type="InterPro" id="IPR018647">
    <property type="entry name" value="SLFN_3-like_DNA/RNA_helicase"/>
</dbReference>
<dbReference type="EMBL" id="CP088280">
    <property type="protein sequence ID" value="UGX94077.1"/>
    <property type="molecule type" value="Genomic_DNA"/>
</dbReference>
<reference evidence="3 4" key="3">
    <citation type="journal article" date="2022" name="Int. J. Syst. Evol. Microbiol.">
        <title>Strains of Bradyrhizobium barranii sp. nov. associated with legumes native to Canada are symbionts of soybeans and belong to different subspecies (subsp. barranii subsp. nov. and subsp. apii subsp. nov.) and symbiovars (sv. glycinearum and sv. septentrionale).</title>
        <authorList>
            <person name="Bromfield E.S.P."/>
            <person name="Cloutier S."/>
            <person name="Wasai-Hara S."/>
            <person name="Minamisawa K."/>
        </authorList>
    </citation>
    <scope>NUCLEOTIDE SEQUENCE [LARGE SCALE GENOMIC DNA]</scope>
    <source>
        <strain evidence="3 4">323S2</strain>
    </source>
</reference>
<reference evidence="2" key="2">
    <citation type="submission" date="2020-06" db="EMBL/GenBank/DDBJ databases">
        <title>Whole Genome Sequence of Bradyrhizobium sp. Strain 323S2.</title>
        <authorList>
            <person name="Bromfield E.S.P."/>
        </authorList>
    </citation>
    <scope>NUCLEOTIDE SEQUENCE [LARGE SCALE GENOMIC DNA]</scope>
    <source>
        <strain evidence="2">323S2</strain>
    </source>
</reference>